<dbReference type="Pfam" id="PF05958">
    <property type="entry name" value="tRNA_U5-meth_tr"/>
    <property type="match status" value="1"/>
</dbReference>
<dbReference type="eggNOG" id="COG2265">
    <property type="taxonomic scope" value="Bacteria"/>
</dbReference>
<gene>
    <name evidence="6" type="ORF">HMPREF9233_00039</name>
</gene>
<evidence type="ECO:0000256" key="4">
    <source>
        <dbReference type="PROSITE-ProRule" id="PRU01024"/>
    </source>
</evidence>
<keyword evidence="7" id="KW-1185">Reference proteome</keyword>
<keyword evidence="1 4" id="KW-0489">Methyltransferase</keyword>
<feature type="binding site" evidence="4">
    <location>
        <position position="278"/>
    </location>
    <ligand>
        <name>S-adenosyl-L-methionine</name>
        <dbReference type="ChEBI" id="CHEBI:59789"/>
    </ligand>
</feature>
<dbReference type="PANTHER" id="PTHR11061">
    <property type="entry name" value="RNA M5U METHYLTRANSFERASE"/>
    <property type="match status" value="1"/>
</dbReference>
<keyword evidence="2 4" id="KW-0808">Transferase</keyword>
<protein>
    <recommendedName>
        <fullName evidence="5">TRAM domain-containing protein</fullName>
    </recommendedName>
</protein>
<dbReference type="PATRIC" id="fig|883066.3.peg.41"/>
<dbReference type="Gene3D" id="3.40.50.150">
    <property type="entry name" value="Vaccinia Virus protein VP39"/>
    <property type="match status" value="1"/>
</dbReference>
<evidence type="ECO:0000259" key="5">
    <source>
        <dbReference type="PROSITE" id="PS50926"/>
    </source>
</evidence>
<evidence type="ECO:0000256" key="2">
    <source>
        <dbReference type="ARBA" id="ARBA00022679"/>
    </source>
</evidence>
<organism evidence="6 7">
    <name type="scientific">Actinobaculum massiliense ACS-171-V-Col2</name>
    <dbReference type="NCBI Taxonomy" id="883066"/>
    <lineage>
        <taxon>Bacteria</taxon>
        <taxon>Bacillati</taxon>
        <taxon>Actinomycetota</taxon>
        <taxon>Actinomycetes</taxon>
        <taxon>Actinomycetales</taxon>
        <taxon>Actinomycetaceae</taxon>
        <taxon>Actinobaculum</taxon>
    </lineage>
</organism>
<feature type="binding site" evidence="4">
    <location>
        <position position="249"/>
    </location>
    <ligand>
        <name>S-adenosyl-L-methionine</name>
        <dbReference type="ChEBI" id="CHEBI:59789"/>
    </ligand>
</feature>
<feature type="binding site" evidence="4">
    <location>
        <position position="302"/>
    </location>
    <ligand>
        <name>S-adenosyl-L-methionine</name>
        <dbReference type="ChEBI" id="CHEBI:59789"/>
    </ligand>
</feature>
<dbReference type="InterPro" id="IPR012340">
    <property type="entry name" value="NA-bd_OB-fold"/>
</dbReference>
<reference evidence="6 7" key="1">
    <citation type="submission" date="2012-09" db="EMBL/GenBank/DDBJ databases">
        <title>The Genome Sequence of Actinobaculum massiliae ACS-171-V-COL2.</title>
        <authorList>
            <consortium name="The Broad Institute Genome Sequencing Platform"/>
            <person name="Earl A."/>
            <person name="Ward D."/>
            <person name="Feldgarden M."/>
            <person name="Gevers D."/>
            <person name="Saerens B."/>
            <person name="Vaneechoutte M."/>
            <person name="Walker B."/>
            <person name="Young S.K."/>
            <person name="Zeng Q."/>
            <person name="Gargeya S."/>
            <person name="Fitzgerald M."/>
            <person name="Haas B."/>
            <person name="Abouelleil A."/>
            <person name="Alvarado L."/>
            <person name="Arachchi H.M."/>
            <person name="Berlin A."/>
            <person name="Chapman S.B."/>
            <person name="Goldberg J."/>
            <person name="Griggs A."/>
            <person name="Gujja S."/>
            <person name="Hansen M."/>
            <person name="Howarth C."/>
            <person name="Imamovic A."/>
            <person name="Larimer J."/>
            <person name="McCowen C."/>
            <person name="Montmayeur A."/>
            <person name="Murphy C."/>
            <person name="Neiman D."/>
            <person name="Pearson M."/>
            <person name="Priest M."/>
            <person name="Roberts A."/>
            <person name="Saif S."/>
            <person name="Shea T."/>
            <person name="Sisk P."/>
            <person name="Sykes S."/>
            <person name="Wortman J."/>
            <person name="Nusbaum C."/>
            <person name="Birren B."/>
        </authorList>
    </citation>
    <scope>NUCLEOTIDE SEQUENCE [LARGE SCALE GENOMIC DNA]</scope>
    <source>
        <strain evidence="7">ACS-171-V-Col2</strain>
    </source>
</reference>
<dbReference type="EMBL" id="AGWL01000001">
    <property type="protein sequence ID" value="EKU95951.1"/>
    <property type="molecule type" value="Genomic_DNA"/>
</dbReference>
<dbReference type="SUPFAM" id="SSF53335">
    <property type="entry name" value="S-adenosyl-L-methionine-dependent methyltransferases"/>
    <property type="match status" value="1"/>
</dbReference>
<feature type="binding site" evidence="4">
    <location>
        <position position="346"/>
    </location>
    <ligand>
        <name>S-adenosyl-L-methionine</name>
        <dbReference type="ChEBI" id="CHEBI:59789"/>
    </ligand>
</feature>
<dbReference type="Proteomes" id="UP000009888">
    <property type="component" value="Unassembled WGS sequence"/>
</dbReference>
<dbReference type="InterPro" id="IPR002792">
    <property type="entry name" value="TRAM_dom"/>
</dbReference>
<proteinExistence type="inferred from homology"/>
<dbReference type="InterPro" id="IPR010280">
    <property type="entry name" value="U5_MeTrfase_fam"/>
</dbReference>
<feature type="domain" description="TRAM" evidence="5">
    <location>
        <begin position="1"/>
        <end position="54"/>
    </location>
</feature>
<sequence>MIEVELTDIGHGGVAVGRAPDGRAAMVRFGLPGETVKVNVTEDKKRYLKGDAYEVVGEPSVHRIAHPWPEAGPGGVGGADLGHVEFSWQTEWKTRVLQSQIRRIGGEELAEHLRSQGIEPRVRGFEQDAQTNGWHTRTRVDLTADGCGRLGMYREGTHDVIALERLPIADPRIEELGILGRGAAGRGWDFGPGTRVKAVAPSASEPVVVVGRQVLDAHGEPAETPFVHERVSLAGREYDYRVRADGFWQIHREAATAISALVLEAADVHSGDHVLELYSGAGLFTLSLSTAVGDNGTVRAIEGNRLAVETARANLRDYPRARARTGKITPRMIEREGYGTDVLIADPPRTGLKIEGARAAAQSDARRIVLVSCDVAAMARDVAAMVAAGRRVLALDSLDMFPNTSHFEVVTTLA</sequence>
<accession>K9EJE3</accession>
<dbReference type="GO" id="GO:0070475">
    <property type="term" value="P:rRNA base methylation"/>
    <property type="evidence" value="ECO:0007669"/>
    <property type="project" value="TreeGrafter"/>
</dbReference>
<dbReference type="SUPFAM" id="SSF50249">
    <property type="entry name" value="Nucleic acid-binding proteins"/>
    <property type="match status" value="1"/>
</dbReference>
<dbReference type="STRING" id="202789.GCA_001457435_00108"/>
<dbReference type="InterPro" id="IPR029063">
    <property type="entry name" value="SAM-dependent_MTases_sf"/>
</dbReference>
<dbReference type="GO" id="GO:0070041">
    <property type="term" value="F:rRNA (uridine-C5-)-methyltransferase activity"/>
    <property type="evidence" value="ECO:0007669"/>
    <property type="project" value="TreeGrafter"/>
</dbReference>
<dbReference type="Gene3D" id="2.40.50.140">
    <property type="entry name" value="Nucleic acid-binding proteins"/>
    <property type="match status" value="1"/>
</dbReference>
<evidence type="ECO:0000313" key="6">
    <source>
        <dbReference type="EMBL" id="EKU95951.1"/>
    </source>
</evidence>
<dbReference type="Pfam" id="PF01938">
    <property type="entry name" value="TRAM"/>
    <property type="match status" value="1"/>
</dbReference>
<keyword evidence="3 4" id="KW-0949">S-adenosyl-L-methionine</keyword>
<name>K9EJE3_9ACTO</name>
<dbReference type="PROSITE" id="PS50926">
    <property type="entry name" value="TRAM"/>
    <property type="match status" value="1"/>
</dbReference>
<dbReference type="RefSeq" id="WP_007000257.1">
    <property type="nucleotide sequence ID" value="NZ_JH992955.1"/>
</dbReference>
<evidence type="ECO:0000256" key="3">
    <source>
        <dbReference type="ARBA" id="ARBA00022691"/>
    </source>
</evidence>
<dbReference type="HOGENOM" id="CLU_014689_7_0_11"/>
<evidence type="ECO:0000256" key="1">
    <source>
        <dbReference type="ARBA" id="ARBA00022603"/>
    </source>
</evidence>
<dbReference type="PROSITE" id="PS51687">
    <property type="entry name" value="SAM_MT_RNA_M5U"/>
    <property type="match status" value="1"/>
</dbReference>
<dbReference type="PANTHER" id="PTHR11061:SF30">
    <property type="entry name" value="TRNA (URACIL(54)-C(5))-METHYLTRANSFERASE"/>
    <property type="match status" value="1"/>
</dbReference>
<dbReference type="AlphaFoldDB" id="K9EJE3"/>
<evidence type="ECO:0000313" key="7">
    <source>
        <dbReference type="Proteomes" id="UP000009888"/>
    </source>
</evidence>
<feature type="active site" description="Nucleophile" evidence="4">
    <location>
        <position position="373"/>
    </location>
</feature>
<comment type="similarity">
    <text evidence="4">Belongs to the class I-like SAM-binding methyltransferase superfamily. RNA M5U methyltransferase family.</text>
</comment>
<comment type="caution">
    <text evidence="6">The sequence shown here is derived from an EMBL/GenBank/DDBJ whole genome shotgun (WGS) entry which is preliminary data.</text>
</comment>